<protein>
    <submittedName>
        <fullName evidence="2">C25 family cysteine peptidase</fullName>
    </submittedName>
</protein>
<proteinExistence type="predicted"/>
<organism evidence="2 3">
    <name type="scientific">Nostoc favosum CHAB5714</name>
    <dbReference type="NCBI Taxonomy" id="2780399"/>
    <lineage>
        <taxon>Bacteria</taxon>
        <taxon>Bacillati</taxon>
        <taxon>Cyanobacteriota</taxon>
        <taxon>Cyanophyceae</taxon>
        <taxon>Nostocales</taxon>
        <taxon>Nostocaceae</taxon>
        <taxon>Nostoc</taxon>
        <taxon>Nostoc favosum</taxon>
    </lineage>
</organism>
<evidence type="ECO:0000313" key="3">
    <source>
        <dbReference type="Proteomes" id="UP001199525"/>
    </source>
</evidence>
<feature type="domain" description="Gingipain" evidence="1">
    <location>
        <begin position="213"/>
        <end position="367"/>
    </location>
</feature>
<reference evidence="2 3" key="1">
    <citation type="journal article" date="2021" name="Microorganisms">
        <title>Genome Evolution of Filamentous Cyanobacterium Nostoc Species: From Facultative Symbiosis to Free Living.</title>
        <authorList>
            <person name="Huo D."/>
            <person name="Li H."/>
            <person name="Cai F."/>
            <person name="Guo X."/>
            <person name="Qiao Z."/>
            <person name="Wang W."/>
            <person name="Yu G."/>
            <person name="Li R."/>
        </authorList>
    </citation>
    <scope>NUCLEOTIDE SEQUENCE [LARGE SCALE GENOMIC DNA]</scope>
    <source>
        <strain evidence="2 3">CHAB 5714</strain>
    </source>
</reference>
<accession>A0ABS8IAU6</accession>
<dbReference type="Gene3D" id="3.40.50.10390">
    <property type="entry name" value="Gingipain r, domain 1"/>
    <property type="match status" value="1"/>
</dbReference>
<dbReference type="RefSeq" id="WP_229485703.1">
    <property type="nucleotide sequence ID" value="NZ_JAIVFQ010000020.1"/>
</dbReference>
<gene>
    <name evidence="2" type="ORF">LC586_15745</name>
</gene>
<comment type="caution">
    <text evidence="2">The sequence shown here is derived from an EMBL/GenBank/DDBJ whole genome shotgun (WGS) entry which is preliminary data.</text>
</comment>
<dbReference type="InterPro" id="IPR029031">
    <property type="entry name" value="Gingipain_N_sf"/>
</dbReference>
<dbReference type="EMBL" id="JAIVFQ010000020">
    <property type="protein sequence ID" value="MCC5600637.1"/>
    <property type="molecule type" value="Genomic_DNA"/>
</dbReference>
<sequence>MELVFTNRFKLIQKHGQQAWQSIQAAIDTYLDVLNFVAIDADIFLLDQITPEHENPNVLKQIFKRLCSEHLSKYIVFIGGDDIIPFYRLPDSTPDKVLDGDILSDSYYVDFKENEIEHWPEIAVGRFPDADTDGGQFLIKQLHQAAEMHRKGGIPFTPKCAGFSTETWRPASKRVYARLDKTVQTLSFSPPLTLKISAIPGMKVIEATNFPQQALIYINLHGHRNKPSWWGQHQIAGLSRYPEVIDHKLMQKLDLTACVILCEACHGAAIHHQATLNNSLALCALERGTLAFFGCTAKSYSYTVPEGAPSGTTGIDALFDRLIYNILANRYRFGEALRETKRFQLSQNPFDDKNILSLTLLGDPLLKFQGLGN</sequence>
<evidence type="ECO:0000313" key="2">
    <source>
        <dbReference type="EMBL" id="MCC5600637.1"/>
    </source>
</evidence>
<name>A0ABS8IAU6_9NOSO</name>
<keyword evidence="3" id="KW-1185">Reference proteome</keyword>
<evidence type="ECO:0000259" key="1">
    <source>
        <dbReference type="Pfam" id="PF01364"/>
    </source>
</evidence>
<dbReference type="Pfam" id="PF01364">
    <property type="entry name" value="Peptidase_C25"/>
    <property type="match status" value="1"/>
</dbReference>
<dbReference type="Gene3D" id="3.40.50.1460">
    <property type="match status" value="1"/>
</dbReference>
<dbReference type="InterPro" id="IPR001769">
    <property type="entry name" value="Gingipain"/>
</dbReference>
<dbReference type="Proteomes" id="UP001199525">
    <property type="component" value="Unassembled WGS sequence"/>
</dbReference>